<organism evidence="1 2">
    <name type="scientific">Salix dunnii</name>
    <dbReference type="NCBI Taxonomy" id="1413687"/>
    <lineage>
        <taxon>Eukaryota</taxon>
        <taxon>Viridiplantae</taxon>
        <taxon>Streptophyta</taxon>
        <taxon>Embryophyta</taxon>
        <taxon>Tracheophyta</taxon>
        <taxon>Spermatophyta</taxon>
        <taxon>Magnoliopsida</taxon>
        <taxon>eudicotyledons</taxon>
        <taxon>Gunneridae</taxon>
        <taxon>Pentapetalae</taxon>
        <taxon>rosids</taxon>
        <taxon>fabids</taxon>
        <taxon>Malpighiales</taxon>
        <taxon>Salicaceae</taxon>
        <taxon>Saliceae</taxon>
        <taxon>Salix</taxon>
    </lineage>
</organism>
<comment type="caution">
    <text evidence="1">The sequence shown here is derived from an EMBL/GenBank/DDBJ whole genome shotgun (WGS) entry which is preliminary data.</text>
</comment>
<dbReference type="EMBL" id="JADGMS010000010">
    <property type="protein sequence ID" value="KAF9674451.1"/>
    <property type="molecule type" value="Genomic_DNA"/>
</dbReference>
<reference evidence="1 2" key="1">
    <citation type="submission" date="2020-10" db="EMBL/GenBank/DDBJ databases">
        <title>Plant Genome Project.</title>
        <authorList>
            <person name="Zhang R.-G."/>
        </authorList>
    </citation>
    <scope>NUCLEOTIDE SEQUENCE [LARGE SCALE GENOMIC DNA]</scope>
    <source>
        <strain evidence="1">FAFU-HL-1</strain>
        <tissue evidence="1">Leaf</tissue>
    </source>
</reference>
<proteinExistence type="predicted"/>
<keyword evidence="2" id="KW-1185">Reference proteome</keyword>
<evidence type="ECO:0000313" key="1">
    <source>
        <dbReference type="EMBL" id="KAF9674451.1"/>
    </source>
</evidence>
<accession>A0A835MUZ9</accession>
<sequence length="153" mass="17207">MNTCPRAILRGKLSANIRLAVAVKLQIYSNGMKILHAGDILGNYHFFGVTGQTYATSPPRTSRLLQWQVSATKPSSVSDSSHFESNCHGCLGLELCSSTDWIGIDHKHLKTVSKYPISPDRETLRYKLWLYRFSRLVLKSGLFSSTFTNKLKQ</sequence>
<evidence type="ECO:0000313" key="2">
    <source>
        <dbReference type="Proteomes" id="UP000657918"/>
    </source>
</evidence>
<protein>
    <submittedName>
        <fullName evidence="1">Uncharacterized protein</fullName>
    </submittedName>
</protein>
<gene>
    <name evidence="1" type="ORF">SADUNF_Sadunf10G0128600</name>
</gene>
<dbReference type="AlphaFoldDB" id="A0A835MUZ9"/>
<name>A0A835MUZ9_9ROSI</name>
<dbReference type="Proteomes" id="UP000657918">
    <property type="component" value="Unassembled WGS sequence"/>
</dbReference>